<dbReference type="AlphaFoldDB" id="A0A2S4MPZ2"/>
<feature type="signal peptide" evidence="1">
    <location>
        <begin position="1"/>
        <end position="33"/>
    </location>
</feature>
<dbReference type="Proteomes" id="UP000236919">
    <property type="component" value="Unassembled WGS sequence"/>
</dbReference>
<protein>
    <submittedName>
        <fullName evidence="2">Uncharacterized protein</fullName>
    </submittedName>
</protein>
<keyword evidence="3" id="KW-1185">Reference proteome</keyword>
<evidence type="ECO:0000313" key="3">
    <source>
        <dbReference type="Proteomes" id="UP000236919"/>
    </source>
</evidence>
<organism evidence="2 3">
    <name type="scientific">Bosea psychrotolerans</name>
    <dbReference type="NCBI Taxonomy" id="1871628"/>
    <lineage>
        <taxon>Bacteria</taxon>
        <taxon>Pseudomonadati</taxon>
        <taxon>Pseudomonadota</taxon>
        <taxon>Alphaproteobacteria</taxon>
        <taxon>Hyphomicrobiales</taxon>
        <taxon>Boseaceae</taxon>
        <taxon>Bosea</taxon>
    </lineage>
</organism>
<feature type="chain" id="PRO_5015583554" evidence="1">
    <location>
        <begin position="34"/>
        <end position="112"/>
    </location>
</feature>
<dbReference type="PROSITE" id="PS51257">
    <property type="entry name" value="PROKAR_LIPOPROTEIN"/>
    <property type="match status" value="1"/>
</dbReference>
<evidence type="ECO:0000313" key="2">
    <source>
        <dbReference type="EMBL" id="POR56848.1"/>
    </source>
</evidence>
<name>A0A2S4MPZ2_9HYPH</name>
<dbReference type="OrthoDB" id="9810895at2"/>
<reference evidence="2 3" key="1">
    <citation type="submission" date="2018-01" db="EMBL/GenBank/DDBJ databases">
        <title>Genomic Encyclopedia of Type Strains, Phase III (KMG-III): the genomes of soil and plant-associated and newly described type strains.</title>
        <authorList>
            <person name="Whitman W."/>
        </authorList>
    </citation>
    <scope>NUCLEOTIDE SEQUENCE [LARGE SCALE GENOMIC DNA]</scope>
    <source>
        <strain evidence="2 3">1131</strain>
    </source>
</reference>
<dbReference type="RefSeq" id="WP_103716409.1">
    <property type="nucleotide sequence ID" value="NZ_PQFZ01000001.1"/>
</dbReference>
<dbReference type="EMBL" id="PQFZ01000001">
    <property type="protein sequence ID" value="POR56848.1"/>
    <property type="molecule type" value="Genomic_DNA"/>
</dbReference>
<gene>
    <name evidence="2" type="ORF">CYD53_101370</name>
</gene>
<accession>A0A2S4MPZ2</accession>
<keyword evidence="1" id="KW-0732">Signal</keyword>
<sequence length="112" mass="11726">MRLIKSLSFAKSSSFAGLGLIALSLSCAAQSQAPRGPPCIDRTRLIAQLHSSFGELVIGRGLSDGGFVFEILAGQSGSWTLIATTPQGMSCFIAAGEAWEPVPKPDIFAGRE</sequence>
<evidence type="ECO:0000256" key="1">
    <source>
        <dbReference type="SAM" id="SignalP"/>
    </source>
</evidence>
<comment type="caution">
    <text evidence="2">The sequence shown here is derived from an EMBL/GenBank/DDBJ whole genome shotgun (WGS) entry which is preliminary data.</text>
</comment>
<proteinExistence type="predicted"/>